<dbReference type="InParanoid" id="H0XT62"/>
<dbReference type="Gene3D" id="6.10.250.130">
    <property type="match status" value="1"/>
</dbReference>
<organism evidence="21 22">
    <name type="scientific">Otolemur garnettii</name>
    <name type="common">Small-eared galago</name>
    <name type="synonym">Garnett's greater bushbaby</name>
    <dbReference type="NCBI Taxonomy" id="30611"/>
    <lineage>
        <taxon>Eukaryota</taxon>
        <taxon>Metazoa</taxon>
        <taxon>Chordata</taxon>
        <taxon>Craniata</taxon>
        <taxon>Vertebrata</taxon>
        <taxon>Euteleostomi</taxon>
        <taxon>Mammalia</taxon>
        <taxon>Eutheria</taxon>
        <taxon>Euarchontoglires</taxon>
        <taxon>Primates</taxon>
        <taxon>Strepsirrhini</taxon>
        <taxon>Lorisiformes</taxon>
        <taxon>Galagidae</taxon>
        <taxon>Otolemur</taxon>
    </lineage>
</organism>
<feature type="binding site" evidence="18">
    <location>
        <position position="131"/>
    </location>
    <ligand>
        <name>substrate</name>
    </ligand>
</feature>
<comment type="catalytic activity">
    <reaction evidence="14">
        <text>dopamine + O2 + H2O = 3,4-dihydroxyphenylacetaldehyde + H2O2 + NH4(+)</text>
        <dbReference type="Rhea" id="RHEA:27946"/>
        <dbReference type="ChEBI" id="CHEBI:15377"/>
        <dbReference type="ChEBI" id="CHEBI:15379"/>
        <dbReference type="ChEBI" id="CHEBI:16240"/>
        <dbReference type="ChEBI" id="CHEBI:27978"/>
        <dbReference type="ChEBI" id="CHEBI:28938"/>
        <dbReference type="ChEBI" id="CHEBI:59905"/>
    </reaction>
</comment>
<evidence type="ECO:0000313" key="22">
    <source>
        <dbReference type="Proteomes" id="UP000005225"/>
    </source>
</evidence>
<dbReference type="InterPro" id="IPR002937">
    <property type="entry name" value="Amino_oxidase"/>
</dbReference>
<evidence type="ECO:0000256" key="7">
    <source>
        <dbReference type="ARBA" id="ARBA00023002"/>
    </source>
</evidence>
<dbReference type="EMBL" id="AAQR03004838">
    <property type="status" value="NOT_ANNOTATED_CDS"/>
    <property type="molecule type" value="Genomic_DNA"/>
</dbReference>
<evidence type="ECO:0000256" key="19">
    <source>
        <dbReference type="RuleBase" id="RU362067"/>
    </source>
</evidence>
<comment type="cofactor">
    <cofactor evidence="1 19">
        <name>FAD</name>
        <dbReference type="ChEBI" id="CHEBI:57692"/>
    </cofactor>
</comment>
<keyword evidence="5" id="KW-0496">Mitochondrion</keyword>
<feature type="binding site" evidence="18">
    <location>
        <position position="25"/>
    </location>
    <ligand>
        <name>FAD</name>
        <dbReference type="ChEBI" id="CHEBI:57692"/>
    </ligand>
</feature>
<comment type="subcellular location">
    <subcellularLocation>
        <location evidence="2">Mitochondrion outer membrane</location>
        <topology evidence="2">Single-pass type IV membrane protein</topology>
        <orientation evidence="2">Cytoplasmic side</orientation>
    </subcellularLocation>
</comment>
<evidence type="ECO:0000256" key="5">
    <source>
        <dbReference type="ARBA" id="ARBA00022787"/>
    </source>
</evidence>
<evidence type="ECO:0000256" key="16">
    <source>
        <dbReference type="ARBA" id="ARBA00049354"/>
    </source>
</evidence>
<dbReference type="STRING" id="30611.ENSOGAP00000019304"/>
<evidence type="ECO:0000256" key="11">
    <source>
        <dbReference type="ARBA" id="ARBA00047691"/>
    </source>
</evidence>
<reference evidence="22" key="1">
    <citation type="submission" date="2011-03" db="EMBL/GenBank/DDBJ databases">
        <title>Version 3 of the genome sequence of Otolemur garnettii (Bushbaby).</title>
        <authorList>
            <consortium name="The Broad Institute Genome Sequencing Platform"/>
            <person name="Di Palma F."/>
            <person name="Johnson J."/>
            <person name="Lander E.S."/>
            <person name="Lindblad-Toh K."/>
            <person name="Jaffe D.B."/>
            <person name="Gnerre S."/>
            <person name="MacCallum I."/>
            <person name="Przybylski D."/>
            <person name="Ribeiro F.J."/>
            <person name="Burton J.N."/>
            <person name="Walker B.J."/>
            <person name="Sharpe T."/>
            <person name="Hall G."/>
        </authorList>
    </citation>
    <scope>NUCLEOTIDE SEQUENCE [LARGE SCALE GENOMIC DNA]</scope>
</reference>
<comment type="catalytic activity">
    <reaction evidence="10">
        <text>(R)-adrenaline + O2 + H2O = (R)-3,4-dihydroxymandelaldehyde + methylamine + H2O2</text>
        <dbReference type="Rhea" id="RHEA:51168"/>
        <dbReference type="ChEBI" id="CHEBI:15377"/>
        <dbReference type="ChEBI" id="CHEBI:15379"/>
        <dbReference type="ChEBI" id="CHEBI:16240"/>
        <dbReference type="ChEBI" id="CHEBI:59338"/>
        <dbReference type="ChEBI" id="CHEBI:71406"/>
        <dbReference type="ChEBI" id="CHEBI:180943"/>
    </reaction>
</comment>
<proteinExistence type="inferred from homology"/>
<dbReference type="PRINTS" id="PR00757">
    <property type="entry name" value="AMINEOXDASEF"/>
</dbReference>
<dbReference type="PANTHER" id="PTHR43563">
    <property type="entry name" value="AMINE OXIDASE"/>
    <property type="match status" value="1"/>
</dbReference>
<evidence type="ECO:0000256" key="9">
    <source>
        <dbReference type="ARBA" id="ARBA00045409"/>
    </source>
</evidence>
<evidence type="ECO:0000256" key="12">
    <source>
        <dbReference type="ARBA" id="ARBA00047794"/>
    </source>
</evidence>
<evidence type="ECO:0000256" key="4">
    <source>
        <dbReference type="ARBA" id="ARBA00022630"/>
    </source>
</evidence>
<dbReference type="GO" id="GO:0008131">
    <property type="term" value="F:primary methylamine oxidase activity"/>
    <property type="evidence" value="ECO:0007669"/>
    <property type="project" value="TreeGrafter"/>
</dbReference>
<dbReference type="InterPro" id="IPR001613">
    <property type="entry name" value="Flavin_amine_oxidase"/>
</dbReference>
<dbReference type="Proteomes" id="UP000005225">
    <property type="component" value="Unassembled WGS sequence"/>
</dbReference>
<evidence type="ECO:0000313" key="21">
    <source>
        <dbReference type="Ensembl" id="ENSOGAP00000019304.1"/>
    </source>
</evidence>
<comment type="catalytic activity">
    <reaction evidence="15">
        <text>2-phenylethylamine + O2 + H2O = 2-phenylacetaldehyde + H2O2 + NH4(+)</text>
        <dbReference type="Rhea" id="RHEA:25265"/>
        <dbReference type="ChEBI" id="CHEBI:15377"/>
        <dbReference type="ChEBI" id="CHEBI:15379"/>
        <dbReference type="ChEBI" id="CHEBI:16240"/>
        <dbReference type="ChEBI" id="CHEBI:16424"/>
        <dbReference type="ChEBI" id="CHEBI:28938"/>
        <dbReference type="ChEBI" id="CHEBI:225237"/>
    </reaction>
</comment>
<evidence type="ECO:0000256" key="17">
    <source>
        <dbReference type="ARBA" id="ARBA00049430"/>
    </source>
</evidence>
<sequence length="275" mass="31189">ERKFVSGSGQIMDLLGDRVKLERPVIYIDQTGENVLVKTLNYEMYGAKYVIHAVPSTLGMKIHVSPPLPMRRDQLITRPLGPVIKCIVYYNKPFWRKKYYCGLIIEGEEAPISHTLDDTKPDGSYAAIMGFILAHKARNLAHLTKQEKMKKFCELYAKVLGFQEALKPSRYKEKHWCEGQYSGGCYTTYFPPGSTASHRRYYKEGAVETGERAAPEILRAVGKIPEDEIWQPEPELVDVPVQHIPTTFLERHLPSVPGLLKLTGLTRIFLAVALV</sequence>
<keyword evidence="5" id="KW-1000">Mitochondrion outer membrane</keyword>
<evidence type="ECO:0000256" key="13">
    <source>
        <dbReference type="ARBA" id="ARBA00048448"/>
    </source>
</evidence>
<evidence type="ECO:0000256" key="15">
    <source>
        <dbReference type="ARBA" id="ARBA00048979"/>
    </source>
</evidence>
<evidence type="ECO:0000256" key="2">
    <source>
        <dbReference type="ARBA" id="ARBA00004362"/>
    </source>
</evidence>
<comment type="subunit">
    <text evidence="8">Monomer, homo- or heterodimer (containing two subunits of similar size). Each subunit contains a covalently bound flavin. Enzymatically active as monomer.</text>
</comment>
<dbReference type="Ensembl" id="ENSOGAT00000031973.1">
    <property type="protein sequence ID" value="ENSOGAP00000019304.1"/>
    <property type="gene ID" value="ENSOGAG00000025343.1"/>
</dbReference>
<dbReference type="EC" id="1.4.3.-" evidence="19"/>
<dbReference type="Gene3D" id="3.50.50.60">
    <property type="entry name" value="FAD/NAD(P)-binding domain"/>
    <property type="match status" value="1"/>
</dbReference>
<reference evidence="21" key="2">
    <citation type="submission" date="2025-08" db="UniProtKB">
        <authorList>
            <consortium name="Ensembl"/>
        </authorList>
    </citation>
    <scope>IDENTIFICATION</scope>
</reference>
<dbReference type="HOGENOM" id="CLU_004498_0_1_1"/>
<evidence type="ECO:0000256" key="1">
    <source>
        <dbReference type="ARBA" id="ARBA00001974"/>
    </source>
</evidence>
<keyword evidence="6 19" id="KW-0274">FAD</keyword>
<dbReference type="GO" id="GO:0005741">
    <property type="term" value="C:mitochondrial outer membrane"/>
    <property type="evidence" value="ECO:0007669"/>
    <property type="project" value="UniProtKB-SubCell"/>
</dbReference>
<dbReference type="eggNOG" id="KOG0029">
    <property type="taxonomic scope" value="Eukaryota"/>
</dbReference>
<evidence type="ECO:0000256" key="6">
    <source>
        <dbReference type="ARBA" id="ARBA00022827"/>
    </source>
</evidence>
<dbReference type="InterPro" id="IPR036188">
    <property type="entry name" value="FAD/NAD-bd_sf"/>
</dbReference>
<keyword evidence="22" id="KW-1185">Reference proteome</keyword>
<comment type="similarity">
    <text evidence="3 19">Belongs to the flavin monoamine oxidase family.</text>
</comment>
<evidence type="ECO:0000256" key="14">
    <source>
        <dbReference type="ARBA" id="ARBA00048466"/>
    </source>
</evidence>
<keyword evidence="4 19" id="KW-0285">Flavoprotein</keyword>
<dbReference type="Pfam" id="PF01593">
    <property type="entry name" value="Amino_oxidase"/>
    <property type="match status" value="1"/>
</dbReference>
<feature type="domain" description="Amine oxidase" evidence="20">
    <location>
        <begin position="14"/>
        <end position="196"/>
    </location>
</feature>
<keyword evidence="5" id="KW-0472">Membrane</keyword>
<dbReference type="GO" id="GO:0050660">
    <property type="term" value="F:flavin adenine dinucleotide binding"/>
    <property type="evidence" value="ECO:0007669"/>
    <property type="project" value="TreeGrafter"/>
</dbReference>
<evidence type="ECO:0000256" key="18">
    <source>
        <dbReference type="PIRSR" id="PIRSR601613-1"/>
    </source>
</evidence>
<dbReference type="PANTHER" id="PTHR43563:SF1">
    <property type="entry name" value="AMINE OXIDASE [FLAVIN-CONTAINING] B"/>
    <property type="match status" value="1"/>
</dbReference>
<comment type="catalytic activity">
    <reaction evidence="13">
        <text>a secondary aliphatic amine + O2 + H2O = a primary amine + an aldehyde + H2O2</text>
        <dbReference type="Rhea" id="RHEA:26414"/>
        <dbReference type="ChEBI" id="CHEBI:15377"/>
        <dbReference type="ChEBI" id="CHEBI:15379"/>
        <dbReference type="ChEBI" id="CHEBI:16240"/>
        <dbReference type="ChEBI" id="CHEBI:17478"/>
        <dbReference type="ChEBI" id="CHEBI:58855"/>
        <dbReference type="ChEBI" id="CHEBI:65296"/>
        <dbReference type="EC" id="1.4.3.4"/>
    </reaction>
</comment>
<dbReference type="GeneTree" id="ENSGT00940000161545"/>
<dbReference type="GO" id="GO:0097621">
    <property type="term" value="F:monoamine oxidase activity"/>
    <property type="evidence" value="ECO:0007669"/>
    <property type="project" value="UniProtKB-EC"/>
</dbReference>
<dbReference type="AlphaFoldDB" id="H0XT62"/>
<evidence type="ECO:0000256" key="10">
    <source>
        <dbReference type="ARBA" id="ARBA00047410"/>
    </source>
</evidence>
<reference evidence="21" key="3">
    <citation type="submission" date="2025-09" db="UniProtKB">
        <authorList>
            <consortium name="Ensembl"/>
        </authorList>
    </citation>
    <scope>IDENTIFICATION</scope>
</reference>
<dbReference type="InterPro" id="IPR050703">
    <property type="entry name" value="Flavin_MAO"/>
</dbReference>
<comment type="catalytic activity">
    <reaction evidence="11">
        <text>(R)-noradrenaline + O2 + H2O = (R)-3,4-dihydroxymandelaldehyde + H2O2 + NH4(+)</text>
        <dbReference type="Rhea" id="RHEA:69076"/>
        <dbReference type="ChEBI" id="CHEBI:15377"/>
        <dbReference type="ChEBI" id="CHEBI:15379"/>
        <dbReference type="ChEBI" id="CHEBI:16240"/>
        <dbReference type="ChEBI" id="CHEBI:28938"/>
        <dbReference type="ChEBI" id="CHEBI:72587"/>
        <dbReference type="ChEBI" id="CHEBI:180943"/>
    </reaction>
</comment>
<comment type="catalytic activity">
    <reaction evidence="12">
        <text>tyramine + O2 + H2O = (4-hydroxyphenyl)acetaldehyde + H2O2 + NH4(+)</text>
        <dbReference type="Rhea" id="RHEA:30591"/>
        <dbReference type="ChEBI" id="CHEBI:15377"/>
        <dbReference type="ChEBI" id="CHEBI:15379"/>
        <dbReference type="ChEBI" id="CHEBI:15621"/>
        <dbReference type="ChEBI" id="CHEBI:16240"/>
        <dbReference type="ChEBI" id="CHEBI:28938"/>
        <dbReference type="ChEBI" id="CHEBI:327995"/>
    </reaction>
</comment>
<protein>
    <recommendedName>
        <fullName evidence="19">Amine oxidase</fullName>
        <ecNumber evidence="19">1.4.3.-</ecNumber>
    </recommendedName>
</protein>
<dbReference type="SUPFAM" id="SSF51905">
    <property type="entry name" value="FAD/NAD(P)-binding domain"/>
    <property type="match status" value="1"/>
</dbReference>
<dbReference type="OMA" id="ASHRRYY"/>
<evidence type="ECO:0000256" key="3">
    <source>
        <dbReference type="ARBA" id="ARBA00005995"/>
    </source>
</evidence>
<comment type="catalytic activity">
    <reaction evidence="16">
        <text>benzylamine + O2 + H2O = benzaldehyde + H2O2 + NH4(+)</text>
        <dbReference type="Rhea" id="RHEA:59424"/>
        <dbReference type="ChEBI" id="CHEBI:15377"/>
        <dbReference type="ChEBI" id="CHEBI:15379"/>
        <dbReference type="ChEBI" id="CHEBI:16240"/>
        <dbReference type="ChEBI" id="CHEBI:17169"/>
        <dbReference type="ChEBI" id="CHEBI:28938"/>
        <dbReference type="ChEBI" id="CHEBI:225238"/>
    </reaction>
    <physiologicalReaction direction="left-to-right" evidence="16">
        <dbReference type="Rhea" id="RHEA:59425"/>
    </physiologicalReaction>
</comment>
<comment type="catalytic activity">
    <reaction evidence="17">
        <text>N-acetylputrescine + O2 + H2O = 4-acetamidobutanal + H2O2 + NH4(+)</text>
        <dbReference type="Rhea" id="RHEA:70283"/>
        <dbReference type="ChEBI" id="CHEBI:7386"/>
        <dbReference type="ChEBI" id="CHEBI:15377"/>
        <dbReference type="ChEBI" id="CHEBI:15379"/>
        <dbReference type="ChEBI" id="CHEBI:16240"/>
        <dbReference type="ChEBI" id="CHEBI:28938"/>
        <dbReference type="ChEBI" id="CHEBI:58263"/>
    </reaction>
    <physiologicalReaction direction="left-to-right" evidence="17">
        <dbReference type="Rhea" id="RHEA:70284"/>
    </physiologicalReaction>
</comment>
<evidence type="ECO:0000259" key="20">
    <source>
        <dbReference type="Pfam" id="PF01593"/>
    </source>
</evidence>
<dbReference type="SUPFAM" id="SSF54373">
    <property type="entry name" value="FAD-linked reductases, C-terminal domain"/>
    <property type="match status" value="1"/>
</dbReference>
<name>H0XT62_OTOGA</name>
<evidence type="ECO:0000256" key="8">
    <source>
        <dbReference type="ARBA" id="ARBA00025863"/>
    </source>
</evidence>
<keyword evidence="7 19" id="KW-0560">Oxidoreductase</keyword>
<accession>H0XT62</accession>
<comment type="function">
    <text evidence="9">Catalyzes the oxidative deamination of primary and some secondary amines such as neurotransmitters, and exogenous amines including the tertiary amine, neurotoxin 1-methyl-4-phenyl-1,2,3,6-tetrahydropyridine (MPTP), with concomitant reduction of oxygen to hydrogen peroxide and participates in the metabolism of neuroactive and vasoactive amines in the central nervous system and peripheral tissues. Preferentially degrades benzylamine and phenylethylamine.</text>
</comment>